<dbReference type="PANTHER" id="PTHR37214">
    <property type="entry name" value="CYTOMEGALOVIRUS UL139 PROTEIN"/>
    <property type="match status" value="1"/>
</dbReference>
<dbReference type="Proteomes" id="UP000663760">
    <property type="component" value="Chromosome 9"/>
</dbReference>
<reference evidence="2" key="1">
    <citation type="submission" date="2019-12" db="EMBL/GenBank/DDBJ databases">
        <authorList>
            <person name="Scholz U."/>
            <person name="Mascher M."/>
            <person name="Fiebig A."/>
        </authorList>
    </citation>
    <scope>NUCLEOTIDE SEQUENCE</scope>
</reference>
<dbReference type="PANTHER" id="PTHR37214:SF2">
    <property type="entry name" value="CYTOMEGALOVIRUS UL139 PROTEIN"/>
    <property type="match status" value="1"/>
</dbReference>
<sequence>MALPSAFQERLQQMEATRNERLSLLQAEKELQRSKSQILSAKLSKLRCAERRCLLLERRRAEVRFQILARKAEIEAIEARYQSSTDLFRVLKCRTIELEEKEKTMDQFYETKTSEMGDFKELVRRRILDFRSEAQNLRVVVSELRSTLKELQERDGCVNNPELAAAERRKAELLTVEESLQKTLASNIQLRSSLQKQLQRLLSSGADGGQTTES</sequence>
<evidence type="ECO:0000313" key="3">
    <source>
        <dbReference type="EMBL" id="CAA7402339.1"/>
    </source>
</evidence>
<proteinExistence type="predicted"/>
<feature type="coiled-coil region" evidence="1">
    <location>
        <begin position="134"/>
        <end position="183"/>
    </location>
</feature>
<accession>A0A7I8J5U6</accession>
<keyword evidence="4" id="KW-1185">Reference proteome</keyword>
<name>A0A7I8J5U6_SPIIN</name>
<dbReference type="EMBL" id="LR743596">
    <property type="protein sequence ID" value="CAA2626291.1"/>
    <property type="molecule type" value="Genomic_DNA"/>
</dbReference>
<evidence type="ECO:0000256" key="1">
    <source>
        <dbReference type="SAM" id="Coils"/>
    </source>
</evidence>
<keyword evidence="1" id="KW-0175">Coiled coil</keyword>
<dbReference type="OrthoDB" id="783071at2759"/>
<gene>
    <name evidence="2" type="ORF">SI7747_09011995</name>
    <name evidence="3" type="ORF">SI8410_09013017</name>
</gene>
<dbReference type="EMBL" id="LR746272">
    <property type="protein sequence ID" value="CAA7402339.1"/>
    <property type="molecule type" value="Genomic_DNA"/>
</dbReference>
<evidence type="ECO:0000313" key="4">
    <source>
        <dbReference type="Proteomes" id="UP000663760"/>
    </source>
</evidence>
<dbReference type="AlphaFoldDB" id="A0A7I8J5U6"/>
<dbReference type="Pfam" id="PF12507">
    <property type="entry name" value="HCMV_UL139"/>
    <property type="match status" value="1"/>
</dbReference>
<organism evidence="2">
    <name type="scientific">Spirodela intermedia</name>
    <name type="common">Intermediate duckweed</name>
    <dbReference type="NCBI Taxonomy" id="51605"/>
    <lineage>
        <taxon>Eukaryota</taxon>
        <taxon>Viridiplantae</taxon>
        <taxon>Streptophyta</taxon>
        <taxon>Embryophyta</taxon>
        <taxon>Tracheophyta</taxon>
        <taxon>Spermatophyta</taxon>
        <taxon>Magnoliopsida</taxon>
        <taxon>Liliopsida</taxon>
        <taxon>Araceae</taxon>
        <taxon>Lemnoideae</taxon>
        <taxon>Spirodela</taxon>
    </lineage>
</organism>
<dbReference type="InterPro" id="IPR021042">
    <property type="entry name" value="Herpes_UL139_cytomegalovirus"/>
</dbReference>
<protein>
    <submittedName>
        <fullName evidence="2">Uncharacterized protein</fullName>
    </submittedName>
</protein>
<evidence type="ECO:0000313" key="2">
    <source>
        <dbReference type="EMBL" id="CAA2626291.1"/>
    </source>
</evidence>